<dbReference type="EMBL" id="JACCJC010000052">
    <property type="protein sequence ID" value="KAF6232037.1"/>
    <property type="molecule type" value="Genomic_DNA"/>
</dbReference>
<dbReference type="RefSeq" id="XP_037161468.1">
    <property type="nucleotide sequence ID" value="XM_037311762.1"/>
</dbReference>
<sequence>MFFCLILWALYSDTVLAASLSRRSESVGSLAAGPIPSSDLLSPANILVPSSNNSSSDKLLKIACDATRYGKNLKVSSCRNVFNFMKRDETTYTFAERDSGVPNDGPLPLRTLSNDGLCFVQPFLSAGAISGKASATEIGQAALITLQTCVIERGMGGMAFNIGGDNKVNVAIAEYKPPNVKCDTTSTPGPAWNSCVAIVVNMRATKQARVFGYSGDPSVEEELPLVLEGFDRKCQASIDIEGPATVMTWYELWEAVTAITSMCTRQKGKGGKARGLGRRGNIRLELSGKKHDPGEKVGNASTISLADAGVALQYFDTVSSQAGSTGFNRAIPFELLNLTGVMPDNASSVTLPGDPWTNGSVMASA</sequence>
<proteinExistence type="predicted"/>
<reference evidence="2 3" key="1">
    <citation type="journal article" date="2020" name="Genomics">
        <title>Complete, high-quality genomes from long-read metagenomic sequencing of two wolf lichen thalli reveals enigmatic genome architecture.</title>
        <authorList>
            <person name="McKenzie S.K."/>
            <person name="Walston R.F."/>
            <person name="Allen J.L."/>
        </authorList>
    </citation>
    <scope>NUCLEOTIDE SEQUENCE [LARGE SCALE GENOMIC DNA]</scope>
    <source>
        <strain evidence="2">WasteWater2</strain>
    </source>
</reference>
<evidence type="ECO:0000256" key="1">
    <source>
        <dbReference type="SAM" id="SignalP"/>
    </source>
</evidence>
<evidence type="ECO:0000313" key="3">
    <source>
        <dbReference type="Proteomes" id="UP000578531"/>
    </source>
</evidence>
<evidence type="ECO:0000313" key="2">
    <source>
        <dbReference type="EMBL" id="KAF6232037.1"/>
    </source>
</evidence>
<comment type="caution">
    <text evidence="2">The sequence shown here is derived from an EMBL/GenBank/DDBJ whole genome shotgun (WGS) entry which is preliminary data.</text>
</comment>
<name>A0A8H6L1H7_9LECA</name>
<feature type="signal peptide" evidence="1">
    <location>
        <begin position="1"/>
        <end position="17"/>
    </location>
</feature>
<accession>A0A8H6L1H7</accession>
<feature type="chain" id="PRO_5034723662" evidence="1">
    <location>
        <begin position="18"/>
        <end position="365"/>
    </location>
</feature>
<keyword evidence="1" id="KW-0732">Signal</keyword>
<dbReference type="AlphaFoldDB" id="A0A8H6L1H7"/>
<gene>
    <name evidence="2" type="ORF">HO173_009874</name>
</gene>
<dbReference type="GeneID" id="59291523"/>
<dbReference type="Proteomes" id="UP000578531">
    <property type="component" value="Unassembled WGS sequence"/>
</dbReference>
<protein>
    <submittedName>
        <fullName evidence="2">Uncharacterized protein</fullName>
    </submittedName>
</protein>
<keyword evidence="3" id="KW-1185">Reference proteome</keyword>
<dbReference type="OrthoDB" id="5400679at2759"/>
<organism evidence="2 3">
    <name type="scientific">Letharia columbiana</name>
    <dbReference type="NCBI Taxonomy" id="112416"/>
    <lineage>
        <taxon>Eukaryota</taxon>
        <taxon>Fungi</taxon>
        <taxon>Dikarya</taxon>
        <taxon>Ascomycota</taxon>
        <taxon>Pezizomycotina</taxon>
        <taxon>Lecanoromycetes</taxon>
        <taxon>OSLEUM clade</taxon>
        <taxon>Lecanoromycetidae</taxon>
        <taxon>Lecanorales</taxon>
        <taxon>Lecanorineae</taxon>
        <taxon>Parmeliaceae</taxon>
        <taxon>Letharia</taxon>
    </lineage>
</organism>